<proteinExistence type="predicted"/>
<evidence type="ECO:0000313" key="3">
    <source>
        <dbReference type="EMBL" id="MDT8998214.1"/>
    </source>
</evidence>
<feature type="region of interest" description="Disordered" evidence="1">
    <location>
        <begin position="1"/>
        <end position="69"/>
    </location>
</feature>
<evidence type="ECO:0000259" key="2">
    <source>
        <dbReference type="Pfam" id="PF13699"/>
    </source>
</evidence>
<name>A0ABU3P6K3_9BURK</name>
<dbReference type="Pfam" id="PF13699">
    <property type="entry name" value="eCIS_core"/>
    <property type="match status" value="1"/>
</dbReference>
<feature type="compositionally biased region" description="Polar residues" evidence="1">
    <location>
        <begin position="7"/>
        <end position="18"/>
    </location>
</feature>
<sequence>MKRASSKDGSQLSVSTSRGPAAVSLKPAKGTASPPPSSPRQRKQALQLAQLQGGGSAASHASAGLPEPLRGGIEAMSGIDMSGVRVHRNSSKPAALQAHAFAQGRDIHLGPGQEKHLPHEAWHVVQQAQGRVRPTLQMAGGVGVNTDAALEAEASSVGARAQGLGSAGATGMALRPLNVGADTVSRFASRFKGKRDPAPRKYEITEQTLDEYIGAIEAGEFTDDDVIETFKAAFQLANIGREDAQFVEDAWQEAYNAFAKRNIELERPDAAGGVKKKDFAKSNPRPTLTVKLLPDIVDRMEQMVQALTALDKRFAALNHQSLANNLSFVVDIKGVPEYAGFPELVIDGAQKWAGLGVDIGQFFSEFDRLNKIPSKWVAETAGGMIGAIAEIADALRAPAPGRDSVKGMLGGEYLGYAAADLQNNPGALGGDDLRRLKATSDVAEQQRILASLKQDVDRRELRANGDEYYIEVKDNAHTARVKHSGGAQVDRLCAVVAKMNRDAPGPQRFAALSLASGRGFQELFLSGVGQIYIHFGLHIFVEGKHYTPEDIRALWDDHAGERAAQLLTKSKASATNYKNAGDLRPPTGV</sequence>
<feature type="compositionally biased region" description="Low complexity" evidence="1">
    <location>
        <begin position="44"/>
        <end position="65"/>
    </location>
</feature>
<evidence type="ECO:0000313" key="4">
    <source>
        <dbReference type="Proteomes" id="UP001246372"/>
    </source>
</evidence>
<dbReference type="InterPro" id="IPR025295">
    <property type="entry name" value="eCIS_core_dom"/>
</dbReference>
<dbReference type="EMBL" id="JAVXZY010000001">
    <property type="protein sequence ID" value="MDT8998214.1"/>
    <property type="molecule type" value="Genomic_DNA"/>
</dbReference>
<evidence type="ECO:0000256" key="1">
    <source>
        <dbReference type="SAM" id="MobiDB-lite"/>
    </source>
</evidence>
<gene>
    <name evidence="3" type="ORF">RQP53_02875</name>
</gene>
<protein>
    <submittedName>
        <fullName evidence="3">DUF4157 domain-containing protein</fullName>
    </submittedName>
</protein>
<dbReference type="Proteomes" id="UP001246372">
    <property type="component" value="Unassembled WGS sequence"/>
</dbReference>
<accession>A0ABU3P6K3</accession>
<comment type="caution">
    <text evidence="3">The sequence shown here is derived from an EMBL/GenBank/DDBJ whole genome shotgun (WGS) entry which is preliminary data.</text>
</comment>
<feature type="domain" description="eCIS core" evidence="2">
    <location>
        <begin position="65"/>
        <end position="130"/>
    </location>
</feature>
<organism evidence="3 4">
    <name type="scientific">Roseateles aquae</name>
    <dbReference type="NCBI Taxonomy" id="3077235"/>
    <lineage>
        <taxon>Bacteria</taxon>
        <taxon>Pseudomonadati</taxon>
        <taxon>Pseudomonadota</taxon>
        <taxon>Betaproteobacteria</taxon>
        <taxon>Burkholderiales</taxon>
        <taxon>Sphaerotilaceae</taxon>
        <taxon>Roseateles</taxon>
    </lineage>
</organism>
<reference evidence="3" key="1">
    <citation type="submission" date="2023-09" db="EMBL/GenBank/DDBJ databases">
        <title>Paucibacter sp. APW11 Genome sequencing and assembly.</title>
        <authorList>
            <person name="Kim I."/>
        </authorList>
    </citation>
    <scope>NUCLEOTIDE SEQUENCE</scope>
    <source>
        <strain evidence="3">APW11</strain>
    </source>
</reference>
<dbReference type="RefSeq" id="WP_315649187.1">
    <property type="nucleotide sequence ID" value="NZ_JAVXZY010000001.1"/>
</dbReference>
<keyword evidence="4" id="KW-1185">Reference proteome</keyword>